<dbReference type="PANTHER" id="PTHR43065:SF46">
    <property type="entry name" value="C4-DICARBOXYLATE TRANSPORT SENSOR PROTEIN DCTB"/>
    <property type="match status" value="1"/>
</dbReference>
<keyword evidence="4" id="KW-0808">Transferase</keyword>
<evidence type="ECO:0000313" key="11">
    <source>
        <dbReference type="EMBL" id="SDB40691.1"/>
    </source>
</evidence>
<name>A0A1G6D6E9_9BACT</name>
<evidence type="ECO:0000256" key="1">
    <source>
        <dbReference type="ARBA" id="ARBA00000085"/>
    </source>
</evidence>
<evidence type="ECO:0000256" key="9">
    <source>
        <dbReference type="SAM" id="Phobius"/>
    </source>
</evidence>
<dbReference type="Gene3D" id="1.10.287.130">
    <property type="match status" value="1"/>
</dbReference>
<keyword evidence="6 11" id="KW-0418">Kinase</keyword>
<evidence type="ECO:0000259" key="10">
    <source>
        <dbReference type="PROSITE" id="PS50109"/>
    </source>
</evidence>
<dbReference type="OrthoDB" id="9777714at2"/>
<dbReference type="PROSITE" id="PS50109">
    <property type="entry name" value="HIS_KIN"/>
    <property type="match status" value="1"/>
</dbReference>
<feature type="transmembrane region" description="Helical" evidence="9">
    <location>
        <begin position="61"/>
        <end position="85"/>
    </location>
</feature>
<dbReference type="InterPro" id="IPR003594">
    <property type="entry name" value="HATPase_dom"/>
</dbReference>
<dbReference type="PANTHER" id="PTHR43065">
    <property type="entry name" value="SENSOR HISTIDINE KINASE"/>
    <property type="match status" value="1"/>
</dbReference>
<proteinExistence type="predicted"/>
<keyword evidence="9" id="KW-0472">Membrane</keyword>
<evidence type="ECO:0000256" key="7">
    <source>
        <dbReference type="ARBA" id="ARBA00022840"/>
    </source>
</evidence>
<dbReference type="AlphaFoldDB" id="A0A1G6D6E9"/>
<dbReference type="EMBL" id="FMXO01000010">
    <property type="protein sequence ID" value="SDB40691.1"/>
    <property type="molecule type" value="Genomic_DNA"/>
</dbReference>
<dbReference type="Pfam" id="PF02518">
    <property type="entry name" value="HATPase_c"/>
    <property type="match status" value="1"/>
</dbReference>
<feature type="domain" description="Histidine kinase" evidence="10">
    <location>
        <begin position="122"/>
        <end position="343"/>
    </location>
</feature>
<dbReference type="InterPro" id="IPR004358">
    <property type="entry name" value="Sig_transdc_His_kin-like_C"/>
</dbReference>
<evidence type="ECO:0000256" key="6">
    <source>
        <dbReference type="ARBA" id="ARBA00022777"/>
    </source>
</evidence>
<evidence type="ECO:0000256" key="2">
    <source>
        <dbReference type="ARBA" id="ARBA00012438"/>
    </source>
</evidence>
<gene>
    <name evidence="11" type="ORF">SAMN05660653_01958</name>
</gene>
<evidence type="ECO:0000313" key="12">
    <source>
        <dbReference type="Proteomes" id="UP000198771"/>
    </source>
</evidence>
<dbReference type="PRINTS" id="PR00344">
    <property type="entry name" value="BCTRLSENSOR"/>
</dbReference>
<dbReference type="SMART" id="SM00387">
    <property type="entry name" value="HATPase_c"/>
    <property type="match status" value="1"/>
</dbReference>
<evidence type="ECO:0000256" key="4">
    <source>
        <dbReference type="ARBA" id="ARBA00022679"/>
    </source>
</evidence>
<sequence length="351" mass="38212">MIPCLQEKYYQEIFMSAQPSRHSNTTLFVSLGLVLLSYLGAMALFWLSLGSSESVTTYGGISPHILMAGLVTLGFAGIGTAAFLLHRALAGEHLRDLLAMQNINEQVIETGKMASIGEMAAGIAHEINNPVAIMVEEAGWMEDLLQEDKELAKSSNFEELLRALAQIRNQGSRCRDITHKMLSFARKSNLRVEDVHLNSLIEEVSALSEKRALYANCRIELNLDQNLPAIPASTSEMQQVCLNLINNALDAMEEKGGILTITSTSSQINNIAEVHFADTGVGIPKANLSRIFDPFFTTKAVGKGTGLGLSICYTIINNMGGEIKVISQVDAGSLFVVRLPLTNVEQKQNLS</sequence>
<reference evidence="11 12" key="1">
    <citation type="submission" date="2016-10" db="EMBL/GenBank/DDBJ databases">
        <authorList>
            <person name="de Groot N.N."/>
        </authorList>
    </citation>
    <scope>NUCLEOTIDE SEQUENCE [LARGE SCALE GENOMIC DNA]</scope>
    <source>
        <strain evidence="11 12">ASO4-2</strain>
    </source>
</reference>
<keyword evidence="12" id="KW-1185">Reference proteome</keyword>
<evidence type="ECO:0000256" key="5">
    <source>
        <dbReference type="ARBA" id="ARBA00022741"/>
    </source>
</evidence>
<keyword evidence="9" id="KW-1133">Transmembrane helix</keyword>
<feature type="transmembrane region" description="Helical" evidence="9">
    <location>
        <begin position="25"/>
        <end position="49"/>
    </location>
</feature>
<evidence type="ECO:0000256" key="8">
    <source>
        <dbReference type="ARBA" id="ARBA00023012"/>
    </source>
</evidence>
<comment type="catalytic activity">
    <reaction evidence="1">
        <text>ATP + protein L-histidine = ADP + protein N-phospho-L-histidine.</text>
        <dbReference type="EC" id="2.7.13.3"/>
    </reaction>
</comment>
<protein>
    <recommendedName>
        <fullName evidence="2">histidine kinase</fullName>
        <ecNumber evidence="2">2.7.13.3</ecNumber>
    </recommendedName>
</protein>
<dbReference type="Gene3D" id="3.30.565.10">
    <property type="entry name" value="Histidine kinase-like ATPase, C-terminal domain"/>
    <property type="match status" value="1"/>
</dbReference>
<dbReference type="SUPFAM" id="SSF47384">
    <property type="entry name" value="Homodimeric domain of signal transducing histidine kinase"/>
    <property type="match status" value="1"/>
</dbReference>
<dbReference type="InterPro" id="IPR005467">
    <property type="entry name" value="His_kinase_dom"/>
</dbReference>
<dbReference type="Pfam" id="PF00512">
    <property type="entry name" value="HisKA"/>
    <property type="match status" value="1"/>
</dbReference>
<dbReference type="InterPro" id="IPR036890">
    <property type="entry name" value="HATPase_C_sf"/>
</dbReference>
<evidence type="ECO:0000256" key="3">
    <source>
        <dbReference type="ARBA" id="ARBA00022553"/>
    </source>
</evidence>
<dbReference type="SUPFAM" id="SSF55874">
    <property type="entry name" value="ATPase domain of HSP90 chaperone/DNA topoisomerase II/histidine kinase"/>
    <property type="match status" value="1"/>
</dbReference>
<dbReference type="STRING" id="617002.SAMN05660653_01958"/>
<accession>A0A1G6D6E9</accession>
<dbReference type="InterPro" id="IPR003661">
    <property type="entry name" value="HisK_dim/P_dom"/>
</dbReference>
<dbReference type="GO" id="GO:0005524">
    <property type="term" value="F:ATP binding"/>
    <property type="evidence" value="ECO:0007669"/>
    <property type="project" value="UniProtKB-KW"/>
</dbReference>
<keyword evidence="3" id="KW-0597">Phosphoprotein</keyword>
<dbReference type="EC" id="2.7.13.3" evidence="2"/>
<dbReference type="InterPro" id="IPR036097">
    <property type="entry name" value="HisK_dim/P_sf"/>
</dbReference>
<dbReference type="CDD" id="cd00082">
    <property type="entry name" value="HisKA"/>
    <property type="match status" value="1"/>
</dbReference>
<dbReference type="Proteomes" id="UP000198771">
    <property type="component" value="Unassembled WGS sequence"/>
</dbReference>
<keyword evidence="8" id="KW-0902">Two-component regulatory system</keyword>
<keyword evidence="9" id="KW-0812">Transmembrane</keyword>
<organism evidence="11 12">
    <name type="scientific">Desulfonatronum thiosulfatophilum</name>
    <dbReference type="NCBI Taxonomy" id="617002"/>
    <lineage>
        <taxon>Bacteria</taxon>
        <taxon>Pseudomonadati</taxon>
        <taxon>Thermodesulfobacteriota</taxon>
        <taxon>Desulfovibrionia</taxon>
        <taxon>Desulfovibrionales</taxon>
        <taxon>Desulfonatronaceae</taxon>
        <taxon>Desulfonatronum</taxon>
    </lineage>
</organism>
<dbReference type="GO" id="GO:0000155">
    <property type="term" value="F:phosphorelay sensor kinase activity"/>
    <property type="evidence" value="ECO:0007669"/>
    <property type="project" value="InterPro"/>
</dbReference>
<dbReference type="SMART" id="SM00388">
    <property type="entry name" value="HisKA"/>
    <property type="match status" value="1"/>
</dbReference>
<keyword evidence="7" id="KW-0067">ATP-binding</keyword>
<keyword evidence="5" id="KW-0547">Nucleotide-binding</keyword>